<keyword evidence="9" id="KW-0843">Virulence</keyword>
<evidence type="ECO:0000256" key="1">
    <source>
        <dbReference type="ARBA" id="ARBA00002101"/>
    </source>
</evidence>
<evidence type="ECO:0000256" key="11">
    <source>
        <dbReference type="ARBA" id="ARBA00023180"/>
    </source>
</evidence>
<dbReference type="PRINTS" id="PR00723">
    <property type="entry name" value="SUBTILISIN"/>
</dbReference>
<keyword evidence="5 12" id="KW-0645">Protease</keyword>
<dbReference type="CDD" id="cd04077">
    <property type="entry name" value="Peptidases_S8_PCSK9_ProteinaseK_like"/>
    <property type="match status" value="1"/>
</dbReference>
<feature type="active site" description="Charge relay system" evidence="12">
    <location>
        <position position="154"/>
    </location>
</feature>
<dbReference type="PANTHER" id="PTHR43806">
    <property type="entry name" value="PEPTIDASE S8"/>
    <property type="match status" value="1"/>
</dbReference>
<feature type="domain" description="Peptidase S8/S53" evidence="14">
    <location>
        <begin position="145"/>
        <end position="355"/>
    </location>
</feature>
<comment type="function">
    <text evidence="1">Secreted subtilisin-like serine protease with keratinolytic activity that contributes to pathogenicity.</text>
</comment>
<dbReference type="GO" id="GO:0005576">
    <property type="term" value="C:extracellular region"/>
    <property type="evidence" value="ECO:0007669"/>
    <property type="project" value="UniProtKB-SubCell"/>
</dbReference>
<dbReference type="Pfam" id="PF05922">
    <property type="entry name" value="Inhibitor_I9"/>
    <property type="match status" value="1"/>
</dbReference>
<evidence type="ECO:0000256" key="10">
    <source>
        <dbReference type="ARBA" id="ARBA00023145"/>
    </source>
</evidence>
<dbReference type="GO" id="GO:0006508">
    <property type="term" value="P:proteolysis"/>
    <property type="evidence" value="ECO:0007669"/>
    <property type="project" value="UniProtKB-KW"/>
</dbReference>
<sequence>MGCIKVISVFLAAVAAVDARAFFHNKGGNDIIPNSYIVVMKDGISTQEFESHISSVSATHAKRSTELVGHKDSFNINGWRAYNGHFDAATLESILNDDNVKYVEHDRVVKISALTTQPNAPSWGLGRISHRSPGNKDFVYDDTAGQGITIYGVDTGIDINHPDFGGRARWGTNTVDNANNDGHGHGTHTAGTFAGNAYGIAKKASVVAVKVLSASGSGSNAGVIKGIDWCVTDARSKGALGKAALNLSLGGGFNQATNDAVTRAQTAGIFVAVAAGNDNKDARNYSPASAPAVCTVASSTIDDQKSSFSNWGSIVDIYAPGSNIISDAPGGGVRTMSGTSMASPHVCGAGAAMLAQGVPVGQVCDRLKQIGNAVVRNPGTSTTNRLLYNGSGQ</sequence>
<comment type="similarity">
    <text evidence="3 12">Belongs to the peptidase S8 family.</text>
</comment>
<evidence type="ECO:0000256" key="2">
    <source>
        <dbReference type="ARBA" id="ARBA00004613"/>
    </source>
</evidence>
<comment type="subcellular location">
    <subcellularLocation>
        <location evidence="2">Secreted</location>
    </subcellularLocation>
</comment>
<accession>A0A0B4VM82</accession>
<protein>
    <submittedName>
        <fullName evidence="16">Alkaline serine protease</fullName>
    </submittedName>
</protein>
<dbReference type="InterPro" id="IPR015500">
    <property type="entry name" value="Peptidase_S8_subtilisin-rel"/>
</dbReference>
<dbReference type="PROSITE" id="PS00138">
    <property type="entry name" value="SUBTILASE_SER"/>
    <property type="match status" value="1"/>
</dbReference>
<dbReference type="SMR" id="A0A0B4VM82"/>
<dbReference type="InterPro" id="IPR010259">
    <property type="entry name" value="S8pro/Inhibitor_I9"/>
</dbReference>
<dbReference type="SUPFAM" id="SSF52743">
    <property type="entry name" value="Subtilisin-like"/>
    <property type="match status" value="1"/>
</dbReference>
<dbReference type="InterPro" id="IPR050131">
    <property type="entry name" value="Peptidase_S8_subtilisin-like"/>
</dbReference>
<dbReference type="EMBL" id="KP290860">
    <property type="protein sequence ID" value="AJD23187.1"/>
    <property type="molecule type" value="mRNA"/>
</dbReference>
<keyword evidence="4" id="KW-0964">Secreted</keyword>
<dbReference type="InterPro" id="IPR034193">
    <property type="entry name" value="PCSK9_ProteinaseK-like"/>
</dbReference>
<keyword evidence="10" id="KW-0865">Zymogen</keyword>
<keyword evidence="8 12" id="KW-0720">Serine protease</keyword>
<evidence type="ECO:0000256" key="4">
    <source>
        <dbReference type="ARBA" id="ARBA00022525"/>
    </source>
</evidence>
<evidence type="ECO:0000256" key="7">
    <source>
        <dbReference type="ARBA" id="ARBA00022801"/>
    </source>
</evidence>
<feature type="signal peptide" evidence="13">
    <location>
        <begin position="1"/>
        <end position="19"/>
    </location>
</feature>
<evidence type="ECO:0000256" key="12">
    <source>
        <dbReference type="PROSITE-ProRule" id="PRU01240"/>
    </source>
</evidence>
<keyword evidence="11" id="KW-0325">Glycoprotein</keyword>
<dbReference type="Gene3D" id="3.40.50.200">
    <property type="entry name" value="Peptidase S8/S53 domain"/>
    <property type="match status" value="1"/>
</dbReference>
<dbReference type="InterPro" id="IPR036852">
    <property type="entry name" value="Peptidase_S8/S53_dom_sf"/>
</dbReference>
<dbReference type="SUPFAM" id="SSF54897">
    <property type="entry name" value="Protease propeptides/inhibitors"/>
    <property type="match status" value="1"/>
</dbReference>
<organism evidence="16">
    <name type="scientific">Onygena corvina</name>
    <dbReference type="NCBI Taxonomy" id="180788"/>
    <lineage>
        <taxon>Eukaryota</taxon>
        <taxon>Fungi</taxon>
        <taxon>Dikarya</taxon>
        <taxon>Ascomycota</taxon>
        <taxon>Pezizomycotina</taxon>
        <taxon>Eurotiomycetes</taxon>
        <taxon>Eurotiomycetidae</taxon>
        <taxon>Onygenales</taxon>
        <taxon>Onygenaceae</taxon>
        <taxon>Onygena</taxon>
    </lineage>
</organism>
<dbReference type="FunFam" id="3.40.50.200:FF:000014">
    <property type="entry name" value="Proteinase K"/>
    <property type="match status" value="1"/>
</dbReference>
<evidence type="ECO:0000256" key="3">
    <source>
        <dbReference type="ARBA" id="ARBA00011073"/>
    </source>
</evidence>
<feature type="domain" description="Inhibitor I9" evidence="15">
    <location>
        <begin position="35"/>
        <end position="111"/>
    </location>
</feature>
<name>A0A0B4VM82_9EURO</name>
<dbReference type="InterPro" id="IPR037045">
    <property type="entry name" value="S8pro/Inhibitor_I9_sf"/>
</dbReference>
<reference evidence="16" key="1">
    <citation type="journal article" date="2015" name="Appl. Microbiol. Biotechnol.">
        <title>Genome and secretome analyses provide insights into keratin decomposition by novel proteases from the non-pathogenic fungus Onygena corvina.</title>
        <authorList>
            <person name="Huang Y."/>
            <person name="Busk P.K."/>
            <person name="Herbst F.A."/>
            <person name="Lange L."/>
        </authorList>
    </citation>
    <scope>NUCLEOTIDE SEQUENCE</scope>
    <source>
        <strain evidence="16">CBS 281.48</strain>
    </source>
</reference>
<keyword evidence="6 13" id="KW-0732">Signal</keyword>
<dbReference type="InterPro" id="IPR023828">
    <property type="entry name" value="Peptidase_S8_Ser-AS"/>
</dbReference>
<proteinExistence type="evidence at transcript level"/>
<dbReference type="AlphaFoldDB" id="A0A0B4VM82"/>
<dbReference type="Pfam" id="PF00082">
    <property type="entry name" value="Peptidase_S8"/>
    <property type="match status" value="1"/>
</dbReference>
<feature type="active site" description="Charge relay system" evidence="12">
    <location>
        <position position="340"/>
    </location>
</feature>
<dbReference type="Gene3D" id="3.30.70.80">
    <property type="entry name" value="Peptidase S8 propeptide/proteinase inhibitor I9"/>
    <property type="match status" value="1"/>
</dbReference>
<dbReference type="GO" id="GO:0004252">
    <property type="term" value="F:serine-type endopeptidase activity"/>
    <property type="evidence" value="ECO:0007669"/>
    <property type="project" value="UniProtKB-UniRule"/>
</dbReference>
<feature type="active site" description="Charge relay system" evidence="12">
    <location>
        <position position="185"/>
    </location>
</feature>
<dbReference type="PANTHER" id="PTHR43806:SF11">
    <property type="entry name" value="CEREVISIN-RELATED"/>
    <property type="match status" value="1"/>
</dbReference>
<evidence type="ECO:0000259" key="14">
    <source>
        <dbReference type="Pfam" id="PF00082"/>
    </source>
</evidence>
<evidence type="ECO:0000256" key="9">
    <source>
        <dbReference type="ARBA" id="ARBA00023026"/>
    </source>
</evidence>
<dbReference type="PROSITE" id="PS51892">
    <property type="entry name" value="SUBTILASE"/>
    <property type="match status" value="1"/>
</dbReference>
<dbReference type="InterPro" id="IPR000209">
    <property type="entry name" value="Peptidase_S8/S53_dom"/>
</dbReference>
<evidence type="ECO:0000259" key="15">
    <source>
        <dbReference type="Pfam" id="PF05922"/>
    </source>
</evidence>
<feature type="chain" id="PRO_5002110554" evidence="13">
    <location>
        <begin position="20"/>
        <end position="393"/>
    </location>
</feature>
<evidence type="ECO:0000256" key="6">
    <source>
        <dbReference type="ARBA" id="ARBA00022729"/>
    </source>
</evidence>
<keyword evidence="7 12" id="KW-0378">Hydrolase</keyword>
<evidence type="ECO:0000256" key="13">
    <source>
        <dbReference type="SAM" id="SignalP"/>
    </source>
</evidence>
<evidence type="ECO:0000256" key="8">
    <source>
        <dbReference type="ARBA" id="ARBA00022825"/>
    </source>
</evidence>
<evidence type="ECO:0000256" key="5">
    <source>
        <dbReference type="ARBA" id="ARBA00022670"/>
    </source>
</evidence>
<evidence type="ECO:0000313" key="16">
    <source>
        <dbReference type="EMBL" id="AJD23187.1"/>
    </source>
</evidence>